<organism evidence="2 3">
    <name type="scientific">Tricholomella constricta</name>
    <dbReference type="NCBI Taxonomy" id="117010"/>
    <lineage>
        <taxon>Eukaryota</taxon>
        <taxon>Fungi</taxon>
        <taxon>Dikarya</taxon>
        <taxon>Basidiomycota</taxon>
        <taxon>Agaricomycotina</taxon>
        <taxon>Agaricomycetes</taxon>
        <taxon>Agaricomycetidae</taxon>
        <taxon>Agaricales</taxon>
        <taxon>Tricholomatineae</taxon>
        <taxon>Lyophyllaceae</taxon>
        <taxon>Tricholomella</taxon>
    </lineage>
</organism>
<reference evidence="2 3" key="1">
    <citation type="journal article" date="2020" name="ISME J.">
        <title>Uncovering the hidden diversity of litter-decomposition mechanisms in mushroom-forming fungi.</title>
        <authorList>
            <person name="Floudas D."/>
            <person name="Bentzer J."/>
            <person name="Ahren D."/>
            <person name="Johansson T."/>
            <person name="Persson P."/>
            <person name="Tunlid A."/>
        </authorList>
    </citation>
    <scope>NUCLEOTIDE SEQUENCE [LARGE SCALE GENOMIC DNA]</scope>
    <source>
        <strain evidence="2 3">CBS 661.87</strain>
    </source>
</reference>
<evidence type="ECO:0000259" key="1">
    <source>
        <dbReference type="Pfam" id="PF03446"/>
    </source>
</evidence>
<dbReference type="SUPFAM" id="SSF51735">
    <property type="entry name" value="NAD(P)-binding Rossmann-fold domains"/>
    <property type="match status" value="1"/>
</dbReference>
<dbReference type="EMBL" id="JAACJP010000003">
    <property type="protein sequence ID" value="KAF5386006.1"/>
    <property type="molecule type" value="Genomic_DNA"/>
</dbReference>
<dbReference type="GO" id="GO:0050661">
    <property type="term" value="F:NADP binding"/>
    <property type="evidence" value="ECO:0007669"/>
    <property type="project" value="InterPro"/>
</dbReference>
<evidence type="ECO:0000313" key="3">
    <source>
        <dbReference type="Proteomes" id="UP000565441"/>
    </source>
</evidence>
<accession>A0A8H5HMV0</accession>
<dbReference type="Proteomes" id="UP000565441">
    <property type="component" value="Unassembled WGS sequence"/>
</dbReference>
<dbReference type="AlphaFoldDB" id="A0A8H5HMV0"/>
<dbReference type="InterPro" id="IPR036291">
    <property type="entry name" value="NAD(P)-bd_dom_sf"/>
</dbReference>
<sequence>MWQTYATHLSCHLGSSTIDPATSLAIGKAVAATTPSTGTPPRFYDAPVSGGTTGASEAILTFMVSAAPNNPYFPLLKEMFSYMGTSIHALGGPSLGLAAKLSNNHLSGMIALATAEAKIELITGTRKP</sequence>
<name>A0A8H5HMV0_9AGAR</name>
<dbReference type="PANTHER" id="PTHR22981:SF81">
    <property type="entry name" value="DEHYDROGENASE, PUTATIVE-RELATED"/>
    <property type="match status" value="1"/>
</dbReference>
<comment type="caution">
    <text evidence="2">The sequence shown here is derived from an EMBL/GenBank/DDBJ whole genome shotgun (WGS) entry which is preliminary data.</text>
</comment>
<dbReference type="GO" id="GO:0008442">
    <property type="term" value="F:3-hydroxyisobutyrate dehydrogenase activity"/>
    <property type="evidence" value="ECO:0007669"/>
    <property type="project" value="TreeGrafter"/>
</dbReference>
<gene>
    <name evidence="2" type="ORF">D9615_002637</name>
</gene>
<proteinExistence type="predicted"/>
<dbReference type="GO" id="GO:0005739">
    <property type="term" value="C:mitochondrion"/>
    <property type="evidence" value="ECO:0007669"/>
    <property type="project" value="TreeGrafter"/>
</dbReference>
<dbReference type="Gene3D" id="3.40.50.720">
    <property type="entry name" value="NAD(P)-binding Rossmann-like Domain"/>
    <property type="match status" value="1"/>
</dbReference>
<dbReference type="Pfam" id="PF03446">
    <property type="entry name" value="NAD_binding_2"/>
    <property type="match status" value="1"/>
</dbReference>
<protein>
    <recommendedName>
        <fullName evidence="1">6-phosphogluconate dehydrogenase NADP-binding domain-containing protein</fullName>
    </recommendedName>
</protein>
<keyword evidence="3" id="KW-1185">Reference proteome</keyword>
<evidence type="ECO:0000313" key="2">
    <source>
        <dbReference type="EMBL" id="KAF5386006.1"/>
    </source>
</evidence>
<feature type="domain" description="6-phosphogluconate dehydrogenase NADP-binding" evidence="1">
    <location>
        <begin position="16"/>
        <end position="91"/>
    </location>
</feature>
<dbReference type="PANTHER" id="PTHR22981">
    <property type="entry name" value="3-HYDROXYISOBUTYRATE DEHYDROGENASE-RELATED"/>
    <property type="match status" value="1"/>
</dbReference>
<dbReference type="OrthoDB" id="435038at2759"/>
<dbReference type="GO" id="GO:0006574">
    <property type="term" value="P:L-valine catabolic process"/>
    <property type="evidence" value="ECO:0007669"/>
    <property type="project" value="TreeGrafter"/>
</dbReference>
<dbReference type="InterPro" id="IPR006115">
    <property type="entry name" value="6PGDH_NADP-bd"/>
</dbReference>